<reference evidence="2" key="1">
    <citation type="submission" date="2019-08" db="EMBL/GenBank/DDBJ databases">
        <title>Complete genome sequence of a mangrove-derived Streptomyces xiamenensis.</title>
        <authorList>
            <person name="Xu J."/>
        </authorList>
    </citation>
    <scope>NUCLEOTIDE SEQUENCE</scope>
    <source>
        <strain evidence="2">318</strain>
    </source>
</reference>
<dbReference type="HOGENOM" id="CLU_1703279_0_0_11"/>
<keyword evidence="1" id="KW-0472">Membrane</keyword>
<keyword evidence="3" id="KW-1185">Reference proteome</keyword>
<keyword evidence="1" id="KW-0812">Transmembrane</keyword>
<dbReference type="PATRIC" id="fig|408015.6.peg.2542"/>
<evidence type="ECO:0000256" key="1">
    <source>
        <dbReference type="SAM" id="Phobius"/>
    </source>
</evidence>
<proteinExistence type="predicted"/>
<dbReference type="STRING" id="408015.SXIM_25000"/>
<protein>
    <submittedName>
        <fullName evidence="2">Membrane protein</fullName>
    </submittedName>
</protein>
<evidence type="ECO:0000313" key="3">
    <source>
        <dbReference type="Proteomes" id="UP000034034"/>
    </source>
</evidence>
<organism evidence="2 3">
    <name type="scientific">Streptomyces xiamenensis</name>
    <dbReference type="NCBI Taxonomy" id="408015"/>
    <lineage>
        <taxon>Bacteria</taxon>
        <taxon>Bacillati</taxon>
        <taxon>Actinomycetota</taxon>
        <taxon>Actinomycetes</taxon>
        <taxon>Kitasatosporales</taxon>
        <taxon>Streptomycetaceae</taxon>
        <taxon>Streptomyces</taxon>
    </lineage>
</organism>
<evidence type="ECO:0000313" key="2">
    <source>
        <dbReference type="EMBL" id="AKG43884.1"/>
    </source>
</evidence>
<dbReference type="RefSeq" id="WP_046723981.1">
    <property type="nucleotide sequence ID" value="NZ_CBDRAA010000002.1"/>
</dbReference>
<dbReference type="KEGG" id="sxi:SXIM_25000"/>
<feature type="transmembrane region" description="Helical" evidence="1">
    <location>
        <begin position="21"/>
        <end position="39"/>
    </location>
</feature>
<feature type="transmembrane region" description="Helical" evidence="1">
    <location>
        <begin position="45"/>
        <end position="66"/>
    </location>
</feature>
<dbReference type="AlphaFoldDB" id="A0A0F7FVH5"/>
<accession>A0A0F7FVH5</accession>
<keyword evidence="1" id="KW-1133">Transmembrane helix</keyword>
<name>A0A0F7FVH5_9ACTN</name>
<sequence length="154" mass="16589">MTTARQASIGNRGSRFGHRAAAVQCWLSALVLTGLQITGQLGLGWWHAVITIGVSVLLLLLGLAIWSSAAEQKLDTERLLRSGRPAVAEVLGVEVNEDSEGVPNIAVLELRISGTDVPEFVASYRADHAPHFRTGARFHAVVDPSDNLFTLRPL</sequence>
<gene>
    <name evidence="2" type="ORF">SXIM_25000</name>
</gene>
<dbReference type="EMBL" id="CP009922">
    <property type="protein sequence ID" value="AKG43884.1"/>
    <property type="molecule type" value="Genomic_DNA"/>
</dbReference>
<dbReference type="Proteomes" id="UP000034034">
    <property type="component" value="Chromosome"/>
</dbReference>